<proteinExistence type="predicted"/>
<protein>
    <submittedName>
        <fullName evidence="1">Uncharacterized protein</fullName>
    </submittedName>
</protein>
<organism evidence="1 2">
    <name type="scientific">Thermoproteus uzoniensis (strain 768-20)</name>
    <dbReference type="NCBI Taxonomy" id="999630"/>
    <lineage>
        <taxon>Archaea</taxon>
        <taxon>Thermoproteota</taxon>
        <taxon>Thermoprotei</taxon>
        <taxon>Thermoproteales</taxon>
        <taxon>Thermoproteaceae</taxon>
        <taxon>Thermoproteus</taxon>
    </lineage>
</organism>
<accession>F2L541</accession>
<reference evidence="1 2" key="1">
    <citation type="journal article" date="2011" name="J. Bacteriol.">
        <title>Complete genome sequence of the thermoacidophilic crenarchaeon Thermoproteus uzoniensis 768-20.</title>
        <authorList>
            <person name="Mardanov A.V."/>
            <person name="Gumerov V.M."/>
            <person name="Beletsky A.V."/>
            <person name="Prokofeva M.I."/>
            <person name="Bonch-Osmolovskaya E.A."/>
            <person name="Ravin N.V."/>
            <person name="Skryabin K.G."/>
        </authorList>
    </citation>
    <scope>NUCLEOTIDE SEQUENCE [LARGE SCALE GENOMIC DNA]</scope>
    <source>
        <strain evidence="1 2">768-20</strain>
    </source>
</reference>
<keyword evidence="2" id="KW-1185">Reference proteome</keyword>
<reference key="2">
    <citation type="submission" date="2011-03" db="EMBL/GenBank/DDBJ databases">
        <title>Complete genome sequence of the thermoacidophilic crenarchaeon Thermoproteus uzoniensis 768-20.</title>
        <authorList>
            <person name="Mardanov A.V."/>
            <person name="Gumerov V.M."/>
            <person name="Beletsky A.V."/>
            <person name="Prokofeva M.I."/>
            <person name="Bonch-Osmolovskaya E.A."/>
            <person name="Ravin N.V."/>
            <person name="Skryabin K.G."/>
        </authorList>
    </citation>
    <scope>NUCLEOTIDE SEQUENCE</scope>
    <source>
        <strain>768-20</strain>
    </source>
</reference>
<dbReference type="HOGENOM" id="CLU_173016_0_0_2"/>
<dbReference type="KEGG" id="tuz:TUZN_0803"/>
<dbReference type="Proteomes" id="UP000008138">
    <property type="component" value="Chromosome"/>
</dbReference>
<dbReference type="AlphaFoldDB" id="F2L541"/>
<evidence type="ECO:0000313" key="2">
    <source>
        <dbReference type="Proteomes" id="UP000008138"/>
    </source>
</evidence>
<dbReference type="eggNOG" id="arCOG03758">
    <property type="taxonomic scope" value="Archaea"/>
</dbReference>
<name>F2L541_THEU7</name>
<evidence type="ECO:0000313" key="1">
    <source>
        <dbReference type="EMBL" id="AEA12290.1"/>
    </source>
</evidence>
<sequence>MDFSLRGLLHFKSLAALGYPFDKVLLEEPWRTYDVLTSLVGRHNAELILTMLHKWLNNNGCTIDPETLRKYLTTKEMWG</sequence>
<gene>
    <name evidence="1" type="ordered locus">TUZN_0803</name>
</gene>
<dbReference type="EMBL" id="CP002590">
    <property type="protein sequence ID" value="AEA12290.1"/>
    <property type="molecule type" value="Genomic_DNA"/>
</dbReference>